<feature type="region of interest" description="Disordered" evidence="1">
    <location>
        <begin position="39"/>
        <end position="58"/>
    </location>
</feature>
<evidence type="ECO:0000313" key="2">
    <source>
        <dbReference type="EMBL" id="OAQ58001.1"/>
    </source>
</evidence>
<dbReference type="OrthoDB" id="3224400at2759"/>
<evidence type="ECO:0000256" key="1">
    <source>
        <dbReference type="SAM" id="MobiDB-lite"/>
    </source>
</evidence>
<name>A0A179EXU2_METCM</name>
<proteinExistence type="predicted"/>
<protein>
    <submittedName>
        <fullName evidence="2">Uncharacterized protein</fullName>
    </submittedName>
</protein>
<dbReference type="AlphaFoldDB" id="A0A179EXU2"/>
<dbReference type="Proteomes" id="UP000078397">
    <property type="component" value="Unassembled WGS sequence"/>
</dbReference>
<comment type="caution">
    <text evidence="2">The sequence shown here is derived from an EMBL/GenBank/DDBJ whole genome shotgun (WGS) entry which is preliminary data.</text>
</comment>
<evidence type="ECO:0000313" key="3">
    <source>
        <dbReference type="Proteomes" id="UP000078397"/>
    </source>
</evidence>
<dbReference type="RefSeq" id="XP_018136229.1">
    <property type="nucleotide sequence ID" value="XM_018292721.1"/>
</dbReference>
<keyword evidence="3" id="KW-1185">Reference proteome</keyword>
<organism evidence="2 3">
    <name type="scientific">Pochonia chlamydosporia 170</name>
    <dbReference type="NCBI Taxonomy" id="1380566"/>
    <lineage>
        <taxon>Eukaryota</taxon>
        <taxon>Fungi</taxon>
        <taxon>Dikarya</taxon>
        <taxon>Ascomycota</taxon>
        <taxon>Pezizomycotina</taxon>
        <taxon>Sordariomycetes</taxon>
        <taxon>Hypocreomycetidae</taxon>
        <taxon>Hypocreales</taxon>
        <taxon>Clavicipitaceae</taxon>
        <taxon>Pochonia</taxon>
    </lineage>
</organism>
<gene>
    <name evidence="2" type="ORF">VFPPC_14956</name>
</gene>
<dbReference type="GeneID" id="28856715"/>
<sequence>MAGSWKPTPANAVPRSYIDGEQQFHESFTIERHQISTTKGIKRKRYDDRQSEMIPRPANITRSCQCGTTDISDFRGSGQSDLGSETYHLFDPTKVAGYVSAVSLPSWHNVGPSFVSDLPFSPLATSTRTPASVNIPSDQLPSFHFSDGILGTYPKEAAVYPAFQKDLNEKLVDYDSFNNNHEAVAAQKRVDHIMGTLQQLGSRQRRYAKSQLKFIKTSSL</sequence>
<dbReference type="KEGG" id="pchm:VFPPC_14956"/>
<dbReference type="EMBL" id="LSBJ02000002">
    <property type="protein sequence ID" value="OAQ58001.1"/>
    <property type="molecule type" value="Genomic_DNA"/>
</dbReference>
<reference evidence="2 3" key="1">
    <citation type="journal article" date="2016" name="PLoS Pathog.">
        <title>Biosynthesis of antibiotic leucinostatins in bio-control fungus Purpureocillium lilacinum and their inhibition on phytophthora revealed by genome mining.</title>
        <authorList>
            <person name="Wang G."/>
            <person name="Liu Z."/>
            <person name="Lin R."/>
            <person name="Li E."/>
            <person name="Mao Z."/>
            <person name="Ling J."/>
            <person name="Yang Y."/>
            <person name="Yin W.B."/>
            <person name="Xie B."/>
        </authorList>
    </citation>
    <scope>NUCLEOTIDE SEQUENCE [LARGE SCALE GENOMIC DNA]</scope>
    <source>
        <strain evidence="2">170</strain>
    </source>
</reference>
<accession>A0A179EXU2</accession>